<dbReference type="Pfam" id="PF02417">
    <property type="entry name" value="Chromate_transp"/>
    <property type="match status" value="1"/>
</dbReference>
<feature type="transmembrane region" description="Helical" evidence="7">
    <location>
        <begin position="6"/>
        <end position="26"/>
    </location>
</feature>
<keyword evidence="6 7" id="KW-0472">Membrane</keyword>
<evidence type="ECO:0000313" key="8">
    <source>
        <dbReference type="EMBL" id="EEK17384.1"/>
    </source>
</evidence>
<gene>
    <name evidence="8" type="primary">chrA</name>
    <name evidence="8" type="ORF">PORUE0001_0029</name>
</gene>
<dbReference type="OrthoDB" id="9788907at2"/>
<evidence type="ECO:0000256" key="2">
    <source>
        <dbReference type="ARBA" id="ARBA00005262"/>
    </source>
</evidence>
<evidence type="ECO:0000256" key="5">
    <source>
        <dbReference type="ARBA" id="ARBA00022989"/>
    </source>
</evidence>
<comment type="subcellular location">
    <subcellularLocation>
        <location evidence="1">Cell membrane</location>
        <topology evidence="1">Multi-pass membrane protein</topology>
    </subcellularLocation>
</comment>
<dbReference type="InterPro" id="IPR003370">
    <property type="entry name" value="Chromate_transpt"/>
</dbReference>
<dbReference type="RefSeq" id="WP_007364815.1">
    <property type="nucleotide sequence ID" value="NZ_ACLR01000069.1"/>
</dbReference>
<sequence length="176" mass="19839">MLWRLFITFVRIGGFTFGGGYAMLSLIQHDVVEKNHWMTDEEFIDLFAVSQSLPGVFAVNMSIFIGYRLKGYLGAVTCAIGATLPSFIIILLLAMFYQEVNDNVWVQRVMYGIRPAVVAMIAIPVITTWRAMKGTWRMVWIPILSALLVWLMGVSPVWIILGSALGGIIYSVMRRK</sequence>
<reference evidence="8 9" key="1">
    <citation type="submission" date="2009-04" db="EMBL/GenBank/DDBJ databases">
        <authorList>
            <person name="Sebastian Y."/>
            <person name="Madupu R."/>
            <person name="Durkin A.S."/>
            <person name="Torralba M."/>
            <person name="Methe B."/>
            <person name="Sutton G.G."/>
            <person name="Strausberg R.L."/>
            <person name="Nelson K.E."/>
        </authorList>
    </citation>
    <scope>NUCLEOTIDE SEQUENCE [LARGE SCALE GENOMIC DNA]</scope>
    <source>
        <strain evidence="8 9">60-3</strain>
    </source>
</reference>
<dbReference type="AlphaFoldDB" id="C2MA78"/>
<keyword evidence="3" id="KW-1003">Cell membrane</keyword>
<keyword evidence="5 7" id="KW-1133">Transmembrane helix</keyword>
<dbReference type="GO" id="GO:0015109">
    <property type="term" value="F:chromate transmembrane transporter activity"/>
    <property type="evidence" value="ECO:0007669"/>
    <property type="project" value="InterPro"/>
</dbReference>
<accession>C2MA78</accession>
<dbReference type="InterPro" id="IPR052518">
    <property type="entry name" value="CHR_Transporter"/>
</dbReference>
<evidence type="ECO:0000256" key="6">
    <source>
        <dbReference type="ARBA" id="ARBA00023136"/>
    </source>
</evidence>
<dbReference type="STRING" id="596327.PORUE0001_0029"/>
<evidence type="ECO:0000256" key="3">
    <source>
        <dbReference type="ARBA" id="ARBA00022475"/>
    </source>
</evidence>
<comment type="similarity">
    <text evidence="2">Belongs to the chromate ion transporter (CHR) (TC 2.A.51) family.</text>
</comment>
<feature type="transmembrane region" description="Helical" evidence="7">
    <location>
        <begin position="46"/>
        <end position="67"/>
    </location>
</feature>
<organism evidence="8 9">
    <name type="scientific">Porphyromonas uenonis 60-3</name>
    <dbReference type="NCBI Taxonomy" id="596327"/>
    <lineage>
        <taxon>Bacteria</taxon>
        <taxon>Pseudomonadati</taxon>
        <taxon>Bacteroidota</taxon>
        <taxon>Bacteroidia</taxon>
        <taxon>Bacteroidales</taxon>
        <taxon>Porphyromonadaceae</taxon>
        <taxon>Porphyromonas</taxon>
    </lineage>
</organism>
<name>C2MA78_9PORP</name>
<dbReference type="PANTHER" id="PTHR43663">
    <property type="entry name" value="CHROMATE TRANSPORT PROTEIN-RELATED"/>
    <property type="match status" value="1"/>
</dbReference>
<evidence type="ECO:0000256" key="1">
    <source>
        <dbReference type="ARBA" id="ARBA00004651"/>
    </source>
</evidence>
<evidence type="ECO:0000256" key="7">
    <source>
        <dbReference type="SAM" id="Phobius"/>
    </source>
</evidence>
<feature type="transmembrane region" description="Helical" evidence="7">
    <location>
        <begin position="139"/>
        <end position="172"/>
    </location>
</feature>
<evidence type="ECO:0000256" key="4">
    <source>
        <dbReference type="ARBA" id="ARBA00022692"/>
    </source>
</evidence>
<dbReference type="PANTHER" id="PTHR43663:SF2">
    <property type="entry name" value="CHROMATE TRANSPORT PROTEIN-RELATED"/>
    <property type="match status" value="1"/>
</dbReference>
<comment type="caution">
    <text evidence="8">The sequence shown here is derived from an EMBL/GenBank/DDBJ whole genome shotgun (WGS) entry which is preliminary data.</text>
</comment>
<dbReference type="eggNOG" id="COG2059">
    <property type="taxonomic scope" value="Bacteria"/>
</dbReference>
<keyword evidence="4 7" id="KW-0812">Transmembrane</keyword>
<dbReference type="GO" id="GO:0005886">
    <property type="term" value="C:plasma membrane"/>
    <property type="evidence" value="ECO:0007669"/>
    <property type="project" value="UniProtKB-SubCell"/>
</dbReference>
<dbReference type="EMBL" id="ACLR01000069">
    <property type="protein sequence ID" value="EEK17384.1"/>
    <property type="molecule type" value="Genomic_DNA"/>
</dbReference>
<feature type="transmembrane region" description="Helical" evidence="7">
    <location>
        <begin position="73"/>
        <end position="97"/>
    </location>
</feature>
<protein>
    <submittedName>
        <fullName evidence="8">Chromate transport protein</fullName>
    </submittedName>
</protein>
<evidence type="ECO:0000313" key="9">
    <source>
        <dbReference type="Proteomes" id="UP000003303"/>
    </source>
</evidence>
<proteinExistence type="inferred from homology"/>
<feature type="transmembrane region" description="Helical" evidence="7">
    <location>
        <begin position="109"/>
        <end position="127"/>
    </location>
</feature>
<dbReference type="Proteomes" id="UP000003303">
    <property type="component" value="Unassembled WGS sequence"/>
</dbReference>
<keyword evidence="9" id="KW-1185">Reference proteome</keyword>